<dbReference type="AlphaFoldDB" id="A0A834P583"/>
<evidence type="ECO:0000313" key="2">
    <source>
        <dbReference type="Proteomes" id="UP000600918"/>
    </source>
</evidence>
<reference evidence="1" key="1">
    <citation type="journal article" date="2020" name="G3 (Bethesda)">
        <title>High-Quality Assemblies for Three Invasive Social Wasps from the &lt;i&gt;Vespula&lt;/i&gt; Genus.</title>
        <authorList>
            <person name="Harrop T.W.R."/>
            <person name="Guhlin J."/>
            <person name="McLaughlin G.M."/>
            <person name="Permina E."/>
            <person name="Stockwell P."/>
            <person name="Gilligan J."/>
            <person name="Le Lec M.F."/>
            <person name="Gruber M.A.M."/>
            <person name="Quinn O."/>
            <person name="Lovegrove M."/>
            <person name="Duncan E.J."/>
            <person name="Remnant E.J."/>
            <person name="Van Eeckhoven J."/>
            <person name="Graham B."/>
            <person name="Knapp R.A."/>
            <person name="Langford K.W."/>
            <person name="Kronenberg Z."/>
            <person name="Press M.O."/>
            <person name="Eacker S.M."/>
            <person name="Wilson-Rankin E.E."/>
            <person name="Purcell J."/>
            <person name="Lester P.J."/>
            <person name="Dearden P.K."/>
        </authorList>
    </citation>
    <scope>NUCLEOTIDE SEQUENCE</scope>
    <source>
        <strain evidence="1">Volc-1</strain>
    </source>
</reference>
<evidence type="ECO:0000313" key="1">
    <source>
        <dbReference type="EMBL" id="KAF7429245.1"/>
    </source>
</evidence>
<proteinExistence type="predicted"/>
<dbReference type="Proteomes" id="UP000600918">
    <property type="component" value="Unassembled WGS sequence"/>
</dbReference>
<comment type="caution">
    <text evidence="1">The sequence shown here is derived from an EMBL/GenBank/DDBJ whole genome shotgun (WGS) entry which is preliminary data.</text>
</comment>
<name>A0A834P583_VESPE</name>
<protein>
    <submittedName>
        <fullName evidence="1">Uncharacterized protein</fullName>
    </submittedName>
</protein>
<keyword evidence="2" id="KW-1185">Reference proteome</keyword>
<dbReference type="EMBL" id="JACSDY010000004">
    <property type="protein sequence ID" value="KAF7429245.1"/>
    <property type="molecule type" value="Genomic_DNA"/>
</dbReference>
<gene>
    <name evidence="1" type="ORF">H0235_005643</name>
</gene>
<accession>A0A834P583</accession>
<organism evidence="1 2">
    <name type="scientific">Vespula pensylvanica</name>
    <name type="common">Western yellow jacket</name>
    <name type="synonym">Wasp</name>
    <dbReference type="NCBI Taxonomy" id="30213"/>
    <lineage>
        <taxon>Eukaryota</taxon>
        <taxon>Metazoa</taxon>
        <taxon>Ecdysozoa</taxon>
        <taxon>Arthropoda</taxon>
        <taxon>Hexapoda</taxon>
        <taxon>Insecta</taxon>
        <taxon>Pterygota</taxon>
        <taxon>Neoptera</taxon>
        <taxon>Endopterygota</taxon>
        <taxon>Hymenoptera</taxon>
        <taxon>Apocrita</taxon>
        <taxon>Aculeata</taxon>
        <taxon>Vespoidea</taxon>
        <taxon>Vespidae</taxon>
        <taxon>Vespinae</taxon>
        <taxon>Vespula</taxon>
    </lineage>
</organism>
<sequence>MKDKELIGAFGREPCLPNWREQILLPNFIHARVGYLRSGTWYFDGGQPEVNLRFTRQYRLLLAPPHTAPACSAAMYRDAPAERERGAYRRLLAHNSHNKSPWNN</sequence>